<protein>
    <recommendedName>
        <fullName evidence="2">Nudix hydrolase domain-containing protein</fullName>
    </recommendedName>
</protein>
<name>A0A6C0I9M5_9ZZZZ</name>
<dbReference type="SUPFAM" id="SSF55811">
    <property type="entry name" value="Nudix"/>
    <property type="match status" value="1"/>
</dbReference>
<proteinExistence type="predicted"/>
<dbReference type="Gene3D" id="3.90.79.10">
    <property type="entry name" value="Nucleoside Triphosphate Pyrophosphohydrolase"/>
    <property type="match status" value="1"/>
</dbReference>
<organism evidence="1">
    <name type="scientific">viral metagenome</name>
    <dbReference type="NCBI Taxonomy" id="1070528"/>
    <lineage>
        <taxon>unclassified sequences</taxon>
        <taxon>metagenomes</taxon>
        <taxon>organismal metagenomes</taxon>
    </lineage>
</organism>
<dbReference type="EMBL" id="MN740136">
    <property type="protein sequence ID" value="QHT89077.1"/>
    <property type="molecule type" value="Genomic_DNA"/>
</dbReference>
<dbReference type="InterPro" id="IPR015797">
    <property type="entry name" value="NUDIX_hydrolase-like_dom_sf"/>
</dbReference>
<evidence type="ECO:0008006" key="2">
    <source>
        <dbReference type="Google" id="ProtNLM"/>
    </source>
</evidence>
<dbReference type="AlphaFoldDB" id="A0A6C0I9M5"/>
<accession>A0A6C0I9M5</accession>
<reference evidence="1" key="1">
    <citation type="journal article" date="2020" name="Nature">
        <title>Giant virus diversity and host interactions through global metagenomics.</title>
        <authorList>
            <person name="Schulz F."/>
            <person name="Roux S."/>
            <person name="Paez-Espino D."/>
            <person name="Jungbluth S."/>
            <person name="Walsh D.A."/>
            <person name="Denef V.J."/>
            <person name="McMahon K.D."/>
            <person name="Konstantinidis K.T."/>
            <person name="Eloe-Fadrosh E.A."/>
            <person name="Kyrpides N.C."/>
            <person name="Woyke T."/>
        </authorList>
    </citation>
    <scope>NUCLEOTIDE SEQUENCE</scope>
    <source>
        <strain evidence="1">GVMAG-M-3300023184-53</strain>
    </source>
</reference>
<sequence>MNWKVNNYQTWNYKKLNKNNSKYSAGILPYTYNVDGKCLFLLGKDNEGDWSDFGGKAEYKDFNEPQKTACREFYEETLGVVLDYDDCYQKVNNGNPIKIISKTLNGSPYYMYLLYIEHHNHTDHFNKTSNFLKYLRYNNRIFEKSSIRWFTIDTLLNCIDNKQSGGPISLRGVFHKTIELSKEQIILLNN</sequence>
<evidence type="ECO:0000313" key="1">
    <source>
        <dbReference type="EMBL" id="QHT89077.1"/>
    </source>
</evidence>